<dbReference type="SUPFAM" id="SSF161098">
    <property type="entry name" value="MetI-like"/>
    <property type="match status" value="1"/>
</dbReference>
<dbReference type="Pfam" id="PF00528">
    <property type="entry name" value="BPD_transp_1"/>
    <property type="match status" value="1"/>
</dbReference>
<keyword evidence="4 6" id="KW-1133">Transmembrane helix</keyword>
<evidence type="ECO:0000256" key="6">
    <source>
        <dbReference type="RuleBase" id="RU363032"/>
    </source>
</evidence>
<accession>A0A923E0P9</accession>
<evidence type="ECO:0000313" key="9">
    <source>
        <dbReference type="Proteomes" id="UP000617426"/>
    </source>
</evidence>
<evidence type="ECO:0000256" key="1">
    <source>
        <dbReference type="ARBA" id="ARBA00004141"/>
    </source>
</evidence>
<comment type="subcellular location">
    <subcellularLocation>
        <location evidence="6">Cell membrane</location>
        <topology evidence="6">Multi-pass membrane protein</topology>
    </subcellularLocation>
    <subcellularLocation>
        <location evidence="1">Membrane</location>
        <topology evidence="1">Multi-pass membrane protein</topology>
    </subcellularLocation>
</comment>
<dbReference type="PANTHER" id="PTHR30177:SF4">
    <property type="entry name" value="OSMOPROTECTANT IMPORT PERMEASE PROTEIN OSMW"/>
    <property type="match status" value="1"/>
</dbReference>
<dbReference type="RefSeq" id="WP_184451452.1">
    <property type="nucleotide sequence ID" value="NZ_JACHMK010000001.1"/>
</dbReference>
<dbReference type="InterPro" id="IPR000515">
    <property type="entry name" value="MetI-like"/>
</dbReference>
<feature type="transmembrane region" description="Helical" evidence="6">
    <location>
        <begin position="81"/>
        <end position="100"/>
    </location>
</feature>
<proteinExistence type="inferred from homology"/>
<protein>
    <submittedName>
        <fullName evidence="8">Osmoprotectant transport system permease protein</fullName>
    </submittedName>
</protein>
<dbReference type="CDD" id="cd06261">
    <property type="entry name" value="TM_PBP2"/>
    <property type="match status" value="1"/>
</dbReference>
<feature type="transmembrane region" description="Helical" evidence="6">
    <location>
        <begin position="132"/>
        <end position="160"/>
    </location>
</feature>
<evidence type="ECO:0000313" key="8">
    <source>
        <dbReference type="EMBL" id="MBB6333776.1"/>
    </source>
</evidence>
<comment type="caution">
    <text evidence="8">The sequence shown here is derived from an EMBL/GenBank/DDBJ whole genome shotgun (WGS) entry which is preliminary data.</text>
</comment>
<dbReference type="InterPro" id="IPR051204">
    <property type="entry name" value="ABC_transp_perm/SBD"/>
</dbReference>
<evidence type="ECO:0000256" key="4">
    <source>
        <dbReference type="ARBA" id="ARBA00022989"/>
    </source>
</evidence>
<dbReference type="EMBL" id="JACHMK010000001">
    <property type="protein sequence ID" value="MBB6333776.1"/>
    <property type="molecule type" value="Genomic_DNA"/>
</dbReference>
<feature type="transmembrane region" description="Helical" evidence="6">
    <location>
        <begin position="50"/>
        <end position="75"/>
    </location>
</feature>
<sequence>MSWLPSNLPLVGALALAHLAIALPAIAAAILVSIPLGWWAHHSQRWGAPLLTGLSLLYAIPSLPMFFLIPVLIGIALRSNLNMIIVLALYGIAVLVRQAADAFASLPRDVLESADAAGYPAFRRFFAVELPLALPAIIAGIRVVIVSTVSLVTVGAVIGIRSLGTLFTDGFQRGLASEVAVGLAATIALALVLDGLTVALGTLSTPWTRAERRKPEDAEGAAA</sequence>
<dbReference type="PANTHER" id="PTHR30177">
    <property type="entry name" value="GLYCINE BETAINE/L-PROLINE TRANSPORT SYSTEM PERMEASE PROTEIN PROW"/>
    <property type="match status" value="1"/>
</dbReference>
<dbReference type="Proteomes" id="UP000617426">
    <property type="component" value="Unassembled WGS sequence"/>
</dbReference>
<dbReference type="Gene3D" id="1.10.3720.10">
    <property type="entry name" value="MetI-like"/>
    <property type="match status" value="1"/>
</dbReference>
<feature type="domain" description="ABC transmembrane type-1" evidence="7">
    <location>
        <begin position="15"/>
        <end position="204"/>
    </location>
</feature>
<gene>
    <name evidence="8" type="ORF">HD592_000341</name>
</gene>
<name>A0A923E0P9_9ACTO</name>
<reference evidence="8" key="1">
    <citation type="submission" date="2020-08" db="EMBL/GenBank/DDBJ databases">
        <title>Sequencing the genomes of 1000 actinobacteria strains.</title>
        <authorList>
            <person name="Klenk H.-P."/>
        </authorList>
    </citation>
    <scope>NUCLEOTIDE SEQUENCE</scope>
    <source>
        <strain evidence="8">DSM 10695</strain>
    </source>
</reference>
<comment type="similarity">
    <text evidence="6">Belongs to the binding-protein-dependent transport system permease family.</text>
</comment>
<dbReference type="PROSITE" id="PS50928">
    <property type="entry name" value="ABC_TM1"/>
    <property type="match status" value="1"/>
</dbReference>
<dbReference type="GO" id="GO:0055085">
    <property type="term" value="P:transmembrane transport"/>
    <property type="evidence" value="ECO:0007669"/>
    <property type="project" value="InterPro"/>
</dbReference>
<dbReference type="InterPro" id="IPR035906">
    <property type="entry name" value="MetI-like_sf"/>
</dbReference>
<evidence type="ECO:0000256" key="2">
    <source>
        <dbReference type="ARBA" id="ARBA00022448"/>
    </source>
</evidence>
<dbReference type="AlphaFoldDB" id="A0A923E0P9"/>
<dbReference type="GO" id="GO:0031460">
    <property type="term" value="P:glycine betaine transport"/>
    <property type="evidence" value="ECO:0007669"/>
    <property type="project" value="TreeGrafter"/>
</dbReference>
<evidence type="ECO:0000256" key="5">
    <source>
        <dbReference type="ARBA" id="ARBA00023136"/>
    </source>
</evidence>
<feature type="transmembrane region" description="Helical" evidence="6">
    <location>
        <begin position="180"/>
        <end position="203"/>
    </location>
</feature>
<evidence type="ECO:0000256" key="3">
    <source>
        <dbReference type="ARBA" id="ARBA00022692"/>
    </source>
</evidence>
<keyword evidence="2 6" id="KW-0813">Transport</keyword>
<keyword evidence="9" id="KW-1185">Reference proteome</keyword>
<evidence type="ECO:0000259" key="7">
    <source>
        <dbReference type="PROSITE" id="PS50928"/>
    </source>
</evidence>
<keyword evidence="5 6" id="KW-0472">Membrane</keyword>
<keyword evidence="3 6" id="KW-0812">Transmembrane</keyword>
<dbReference type="GO" id="GO:0005886">
    <property type="term" value="C:plasma membrane"/>
    <property type="evidence" value="ECO:0007669"/>
    <property type="project" value="UniProtKB-SubCell"/>
</dbReference>
<organism evidence="8 9">
    <name type="scientific">Schaalia hyovaginalis</name>
    <dbReference type="NCBI Taxonomy" id="29316"/>
    <lineage>
        <taxon>Bacteria</taxon>
        <taxon>Bacillati</taxon>
        <taxon>Actinomycetota</taxon>
        <taxon>Actinomycetes</taxon>
        <taxon>Actinomycetales</taxon>
        <taxon>Actinomycetaceae</taxon>
        <taxon>Schaalia</taxon>
    </lineage>
</organism>
<feature type="transmembrane region" description="Helical" evidence="6">
    <location>
        <begin position="12"/>
        <end position="38"/>
    </location>
</feature>